<protein>
    <submittedName>
        <fullName evidence="2">Molecular chaperone Hsp70</fullName>
    </submittedName>
</protein>
<keyword evidence="3" id="KW-1185">Reference proteome</keyword>
<dbReference type="Proteomes" id="UP000189464">
    <property type="component" value="Chromosome"/>
</dbReference>
<dbReference type="InterPro" id="IPR050696">
    <property type="entry name" value="FtsA/MreB"/>
</dbReference>
<organism evidence="2 3">
    <name type="scientific">Desulforamulus ferrireducens</name>
    <dbReference type="NCBI Taxonomy" id="1833852"/>
    <lineage>
        <taxon>Bacteria</taxon>
        <taxon>Bacillati</taxon>
        <taxon>Bacillota</taxon>
        <taxon>Clostridia</taxon>
        <taxon>Eubacteriales</taxon>
        <taxon>Peptococcaceae</taxon>
        <taxon>Desulforamulus</taxon>
    </lineage>
</organism>
<dbReference type="PANTHER" id="PTHR32432:SF3">
    <property type="entry name" value="ETHANOLAMINE UTILIZATION PROTEIN EUTJ"/>
    <property type="match status" value="1"/>
</dbReference>
<dbReference type="EMBL" id="CP019698">
    <property type="protein sequence ID" value="AQS58772.1"/>
    <property type="molecule type" value="Genomic_DNA"/>
</dbReference>
<dbReference type="PANTHER" id="PTHR32432">
    <property type="entry name" value="CELL DIVISION PROTEIN FTSA-RELATED"/>
    <property type="match status" value="1"/>
</dbReference>
<name>A0A1S6IVI1_9FIRM</name>
<dbReference type="SMART" id="SM00842">
    <property type="entry name" value="FtsA"/>
    <property type="match status" value="1"/>
</dbReference>
<dbReference type="CDD" id="cd24004">
    <property type="entry name" value="ASKHA_NBD_PilM-like"/>
    <property type="match status" value="1"/>
</dbReference>
<dbReference type="AlphaFoldDB" id="A0A1S6IVI1"/>
<evidence type="ECO:0000313" key="2">
    <source>
        <dbReference type="EMBL" id="AQS58772.1"/>
    </source>
</evidence>
<dbReference type="GO" id="GO:0051301">
    <property type="term" value="P:cell division"/>
    <property type="evidence" value="ECO:0007669"/>
    <property type="project" value="InterPro"/>
</dbReference>
<gene>
    <name evidence="2" type="ORF">B0537_06560</name>
</gene>
<proteinExistence type="predicted"/>
<dbReference type="InterPro" id="IPR043129">
    <property type="entry name" value="ATPase_NBD"/>
</dbReference>
<reference evidence="2 3" key="1">
    <citation type="journal article" date="2016" name="Int. J. Syst. Evol. Microbiol.">
        <title>Desulfotomaculum ferrireducens sp. nov., a moderately thermophilic sulfate-reducing and dissimilatory Fe(III)-reducing bacterium isolated from compost.</title>
        <authorList>
            <person name="Yang G."/>
            <person name="Guo J."/>
            <person name="Zhuang L."/>
            <person name="Yuan Y."/>
            <person name="Zhou S."/>
        </authorList>
    </citation>
    <scope>NUCLEOTIDE SEQUENCE [LARGE SCALE GENOMIC DNA]</scope>
    <source>
        <strain evidence="2 3">GSS09</strain>
    </source>
</reference>
<dbReference type="RefSeq" id="WP_077713794.1">
    <property type="nucleotide sequence ID" value="NZ_CP019698.1"/>
</dbReference>
<evidence type="ECO:0000259" key="1">
    <source>
        <dbReference type="SMART" id="SM00842"/>
    </source>
</evidence>
<dbReference type="Pfam" id="PF14450">
    <property type="entry name" value="FtsA"/>
    <property type="match status" value="1"/>
</dbReference>
<sequence>MAKVIFDENNTIFALDIGTRTVIGVVATFVDGNIKVLAQSMVEHQSRAMLSGQIHDIPKVAQAVQKVKEQLEKKLKVKLHKVAIAAAGRSLKTIRCRVDQETTGELEIDQMQINALELLGVQRAQDSLEQDASQVGKEKYYCVGHSVIGYYLDDFPINNLEGHRGKKIGAEVLATFLPVSVINSLHAVLARVGLEQLYLTLEPIAACEVVIPEQLRLLNLALVDVGAGTSDIAIAKDGTITAYGMVPLAGDGITELIVEGLMVDFLTAESIKRQLYLGKDIHFQDVLGVSMTVSCEQVLQLVEPALEKLAQEITQNILELNGQIPPKSVMCVGGGSQIPTLVERIARKLNLVQQRVVIRNRSNINCLIQDKKKALSGPDGVTVIGIATLAYKKLGQNFVTVSVNGQCFTLFNRNRLNVLQALGMLEFNPRELLGQNGKDLHFTLNGKPKTIFGELAKPAKITVNGHPANLQTLIKDGDVILVEKAVNGRDAAALVEDILAEMMEQRKGQGMPILTLNGEVVAAKTPISPGDSLEIVWWERAEVAAAKEDITEEKQESPQGIPLEVTVNGINIKMEGKREYILIDIFNYYDLDITSFSGQVKIKRNGNDAEYTEVLQNGDNIEISF</sequence>
<feature type="domain" description="SHS2" evidence="1">
    <location>
        <begin position="12"/>
        <end position="210"/>
    </location>
</feature>
<dbReference type="InterPro" id="IPR003494">
    <property type="entry name" value="SHS2_FtsA"/>
</dbReference>
<dbReference type="Gene3D" id="3.30.420.40">
    <property type="match status" value="2"/>
</dbReference>
<dbReference type="STRING" id="1833852.B0537_06560"/>
<dbReference type="KEGG" id="dfg:B0537_06560"/>
<evidence type="ECO:0000313" key="3">
    <source>
        <dbReference type="Proteomes" id="UP000189464"/>
    </source>
</evidence>
<accession>A0A1S6IVI1</accession>
<dbReference type="SUPFAM" id="SSF53067">
    <property type="entry name" value="Actin-like ATPase domain"/>
    <property type="match status" value="2"/>
</dbReference>
<dbReference type="OrthoDB" id="9768127at2"/>